<sequence>MLWVAIDKTSGMPLTKQVCEQLRSKILSRDLPTGTKLPSTRRFAQEMQISRNVVIYAYEQLIAEGFLESQEGSGTYVAEGSYLEQYKEVAQEQRQQAQIRQSRRTRDVIHFQIGVPDLSQFPRQLWAKLLRNACFDAPQDVLDYLPPEGLPPLRQALAGFLLKTKGLRCRPEQIMVVSGSAQGLAVLFQAVARAGRTFIIEDPVFIGSSRILKMSDYPFLPIPVDEKGMQVEQIPANLPTSGIIVTPSHQFPLGSVLPIQRRVKLIEYARAADAYIIENDYDSEFRHHGSPISTLHLLDPERVLHVGSFSEILCPATRLGYIVVPDALFERCRQIKSMLGLVTSSLSQLALNAFITEGYFERHFSKMKKLYRAKRAMLLEELERAFGDRVSISGDSTGLYVVAAFNGIEFTAQRLEDLLEHGVQVSTVEESAIVKGRHAEKLLLGYGNLQFEEITTGVQRLFSALAPVLKAG</sequence>
<dbReference type="InterPro" id="IPR000524">
    <property type="entry name" value="Tscrpt_reg_HTH_GntR"/>
</dbReference>
<dbReference type="InterPro" id="IPR036388">
    <property type="entry name" value="WH-like_DNA-bd_sf"/>
</dbReference>
<evidence type="ECO:0000256" key="1">
    <source>
        <dbReference type="ARBA" id="ARBA00005384"/>
    </source>
</evidence>
<dbReference type="PANTHER" id="PTHR46577">
    <property type="entry name" value="HTH-TYPE TRANSCRIPTIONAL REGULATORY PROTEIN GABR"/>
    <property type="match status" value="1"/>
</dbReference>
<dbReference type="PROSITE" id="PS50949">
    <property type="entry name" value="HTH_GNTR"/>
    <property type="match status" value="1"/>
</dbReference>
<evidence type="ECO:0000256" key="2">
    <source>
        <dbReference type="ARBA" id="ARBA00022898"/>
    </source>
</evidence>
<evidence type="ECO:0000313" key="8">
    <source>
        <dbReference type="Proteomes" id="UP000030700"/>
    </source>
</evidence>
<evidence type="ECO:0000256" key="3">
    <source>
        <dbReference type="ARBA" id="ARBA00023015"/>
    </source>
</evidence>
<dbReference type="SUPFAM" id="SSF53383">
    <property type="entry name" value="PLP-dependent transferases"/>
    <property type="match status" value="1"/>
</dbReference>
<keyword evidence="4" id="KW-0238">DNA-binding</keyword>
<keyword evidence="5" id="KW-0804">Transcription</keyword>
<gene>
    <name evidence="7" type="ORF">U14_04198</name>
</gene>
<dbReference type="InterPro" id="IPR004839">
    <property type="entry name" value="Aminotransferase_I/II_large"/>
</dbReference>
<dbReference type="GO" id="GO:0030170">
    <property type="term" value="F:pyridoxal phosphate binding"/>
    <property type="evidence" value="ECO:0007669"/>
    <property type="project" value="InterPro"/>
</dbReference>
<keyword evidence="2" id="KW-0663">Pyridoxal phosphate</keyword>
<dbReference type="Proteomes" id="UP000030700">
    <property type="component" value="Unassembled WGS sequence"/>
</dbReference>
<dbReference type="Gene3D" id="3.40.640.10">
    <property type="entry name" value="Type I PLP-dependent aspartate aminotransferase-like (Major domain)"/>
    <property type="match status" value="1"/>
</dbReference>
<name>A0A0S6W3G6_9BACT</name>
<dbReference type="InterPro" id="IPR036390">
    <property type="entry name" value="WH_DNA-bd_sf"/>
</dbReference>
<feature type="domain" description="HTH gntR-type" evidence="6">
    <location>
        <begin position="12"/>
        <end position="80"/>
    </location>
</feature>
<dbReference type="Pfam" id="PF00392">
    <property type="entry name" value="GntR"/>
    <property type="match status" value="1"/>
</dbReference>
<evidence type="ECO:0000313" key="7">
    <source>
        <dbReference type="EMBL" id="GAK52939.1"/>
    </source>
</evidence>
<dbReference type="InterPro" id="IPR015421">
    <property type="entry name" value="PyrdxlP-dep_Trfase_major"/>
</dbReference>
<dbReference type="Gene3D" id="1.10.10.10">
    <property type="entry name" value="Winged helix-like DNA-binding domain superfamily/Winged helix DNA-binding domain"/>
    <property type="match status" value="1"/>
</dbReference>
<proteinExistence type="inferred from homology"/>
<dbReference type="PANTHER" id="PTHR46577:SF1">
    <property type="entry name" value="HTH-TYPE TRANSCRIPTIONAL REGULATORY PROTEIN GABR"/>
    <property type="match status" value="1"/>
</dbReference>
<organism evidence="7">
    <name type="scientific">Candidatus Moduliflexus flocculans</name>
    <dbReference type="NCBI Taxonomy" id="1499966"/>
    <lineage>
        <taxon>Bacteria</taxon>
        <taxon>Candidatus Moduliflexota</taxon>
        <taxon>Candidatus Moduliflexia</taxon>
        <taxon>Candidatus Moduliflexales</taxon>
        <taxon>Candidatus Moduliflexaceae</taxon>
    </lineage>
</organism>
<dbReference type="STRING" id="1499966.U14_04198"/>
<evidence type="ECO:0000256" key="5">
    <source>
        <dbReference type="ARBA" id="ARBA00023163"/>
    </source>
</evidence>
<dbReference type="CDD" id="cd07377">
    <property type="entry name" value="WHTH_GntR"/>
    <property type="match status" value="1"/>
</dbReference>
<accession>A0A0S6W3G6</accession>
<keyword evidence="3" id="KW-0805">Transcription regulation</keyword>
<dbReference type="SMART" id="SM00345">
    <property type="entry name" value="HTH_GNTR"/>
    <property type="match status" value="1"/>
</dbReference>
<dbReference type="InterPro" id="IPR015424">
    <property type="entry name" value="PyrdxlP-dep_Trfase"/>
</dbReference>
<protein>
    <submittedName>
        <fullName evidence="7">Transcriptional regulator, GntR family</fullName>
    </submittedName>
</protein>
<comment type="similarity">
    <text evidence="1">In the C-terminal section; belongs to the class-I pyridoxal-phosphate-dependent aminotransferase family.</text>
</comment>
<dbReference type="InterPro" id="IPR051446">
    <property type="entry name" value="HTH_trans_reg/aminotransferase"/>
</dbReference>
<reference evidence="7" key="1">
    <citation type="journal article" date="2015" name="PeerJ">
        <title>First genomic representation of candidate bacterial phylum KSB3 points to enhanced environmental sensing as a trigger of wastewater bulking.</title>
        <authorList>
            <person name="Sekiguchi Y."/>
            <person name="Ohashi A."/>
            <person name="Parks D.H."/>
            <person name="Yamauchi T."/>
            <person name="Tyson G.W."/>
            <person name="Hugenholtz P."/>
        </authorList>
    </citation>
    <scope>NUCLEOTIDE SEQUENCE [LARGE SCALE GENOMIC DNA]</scope>
</reference>
<dbReference type="CDD" id="cd00609">
    <property type="entry name" value="AAT_like"/>
    <property type="match status" value="1"/>
</dbReference>
<keyword evidence="8" id="KW-1185">Reference proteome</keyword>
<dbReference type="AlphaFoldDB" id="A0A0S6W3G6"/>
<evidence type="ECO:0000256" key="4">
    <source>
        <dbReference type="ARBA" id="ARBA00023125"/>
    </source>
</evidence>
<dbReference type="HOGENOM" id="CLU_017584_0_1_0"/>
<evidence type="ECO:0000259" key="6">
    <source>
        <dbReference type="PROSITE" id="PS50949"/>
    </source>
</evidence>
<dbReference type="Pfam" id="PF00155">
    <property type="entry name" value="Aminotran_1_2"/>
    <property type="match status" value="1"/>
</dbReference>
<dbReference type="EMBL" id="DF820459">
    <property type="protein sequence ID" value="GAK52939.1"/>
    <property type="molecule type" value="Genomic_DNA"/>
</dbReference>
<dbReference type="SUPFAM" id="SSF46785">
    <property type="entry name" value="Winged helix' DNA-binding domain"/>
    <property type="match status" value="1"/>
</dbReference>
<dbReference type="GO" id="GO:0003677">
    <property type="term" value="F:DNA binding"/>
    <property type="evidence" value="ECO:0007669"/>
    <property type="project" value="UniProtKB-KW"/>
</dbReference>
<dbReference type="GO" id="GO:0003700">
    <property type="term" value="F:DNA-binding transcription factor activity"/>
    <property type="evidence" value="ECO:0007669"/>
    <property type="project" value="InterPro"/>
</dbReference>